<evidence type="ECO:0000313" key="1">
    <source>
        <dbReference type="EMBL" id="AYV78360.1"/>
    </source>
</evidence>
<protein>
    <submittedName>
        <fullName evidence="1">Uncharacterized protein</fullName>
    </submittedName>
</protein>
<dbReference type="EMBL" id="MK072075">
    <property type="protein sequence ID" value="AYV78360.1"/>
    <property type="molecule type" value="Genomic_DNA"/>
</dbReference>
<accession>A0A3G4ZTX9</accession>
<proteinExistence type="predicted"/>
<reference evidence="1" key="1">
    <citation type="submission" date="2018-10" db="EMBL/GenBank/DDBJ databases">
        <title>Hidden diversity of soil giant viruses.</title>
        <authorList>
            <person name="Schulz F."/>
            <person name="Alteio L."/>
            <person name="Goudeau D."/>
            <person name="Ryan E.M."/>
            <person name="Malmstrom R.R."/>
            <person name="Blanchard J."/>
            <person name="Woyke T."/>
        </authorList>
    </citation>
    <scope>NUCLEOTIDE SEQUENCE</scope>
    <source>
        <strain evidence="1">EDV1</strain>
    </source>
</reference>
<sequence length="161" mass="19112">MTNVLNYLVPVILEYIPETFLCVNKKLNIKSIKLIELYNEKSKLYNAIKRFPEIMIEINDEIKQTKNIYCWNECFVLCFYEFDNKAKVISYDECYRGADIKSNIQRFTCNNTIELDKIVDKLYSKHLLDSGYLCLECMCASVYMGMLDKIRDLKYRDKDSL</sequence>
<name>A0A3G4ZTX9_9VIRU</name>
<gene>
    <name evidence="1" type="ORF">Edafosvirus10_35</name>
</gene>
<organism evidence="1">
    <name type="scientific">Edafosvirus sp</name>
    <dbReference type="NCBI Taxonomy" id="2487765"/>
    <lineage>
        <taxon>Viruses</taxon>
        <taxon>Varidnaviria</taxon>
        <taxon>Bamfordvirae</taxon>
        <taxon>Nucleocytoviricota</taxon>
        <taxon>Megaviricetes</taxon>
        <taxon>Imitervirales</taxon>
        <taxon>Mimiviridae</taxon>
        <taxon>Klosneuvirinae</taxon>
    </lineage>
</organism>